<sequence>MVEPVAQPHITFTAYRLVVDFVNRVVAWDGWRGRVMATVMAQGNADMENAAVELVNPKPDANIVMIGCGPGVGVVAGARRAPNGMVIGIDPSPVMVERTRTRCRRERVEQVTKVERAAAESLPVPDDSQDAVVSVNNIQLWNDRAVGLDECVRVLAPGGVVVVLLHTWAIPDAVPDDEWVAQLCADLSARDLRVEPPQTRRFRSGPAVVILGRSEV</sequence>
<dbReference type="PANTHER" id="PTHR43591:SF99">
    <property type="entry name" value="OS06G0646000 PROTEIN"/>
    <property type="match status" value="1"/>
</dbReference>
<proteinExistence type="predicted"/>
<dbReference type="EMBL" id="CAEMXZ010000221">
    <property type="protein sequence ID" value="CAB4324789.1"/>
    <property type="molecule type" value="Genomic_DNA"/>
</dbReference>
<accession>A0A6J5YM53</accession>
<reference evidence="2" key="1">
    <citation type="submission" date="2020-05" db="EMBL/GenBank/DDBJ databases">
        <authorList>
            <person name="Chiriac C."/>
            <person name="Salcher M."/>
            <person name="Ghai R."/>
            <person name="Kavagutti S V."/>
        </authorList>
    </citation>
    <scope>NUCLEOTIDE SEQUENCE</scope>
</reference>
<dbReference type="Pfam" id="PF08241">
    <property type="entry name" value="Methyltransf_11"/>
    <property type="match status" value="1"/>
</dbReference>
<evidence type="ECO:0000259" key="1">
    <source>
        <dbReference type="Pfam" id="PF08241"/>
    </source>
</evidence>
<dbReference type="PANTHER" id="PTHR43591">
    <property type="entry name" value="METHYLTRANSFERASE"/>
    <property type="match status" value="1"/>
</dbReference>
<gene>
    <name evidence="2" type="ORF">UFOPK1392_02565</name>
</gene>
<dbReference type="Gene3D" id="3.40.50.150">
    <property type="entry name" value="Vaccinia Virus protein VP39"/>
    <property type="match status" value="1"/>
</dbReference>
<dbReference type="InterPro" id="IPR013216">
    <property type="entry name" value="Methyltransf_11"/>
</dbReference>
<dbReference type="AlphaFoldDB" id="A0A6J5YM53"/>
<dbReference type="SUPFAM" id="SSF53335">
    <property type="entry name" value="S-adenosyl-L-methionine-dependent methyltransferases"/>
    <property type="match status" value="1"/>
</dbReference>
<protein>
    <submittedName>
        <fullName evidence="2">Unannotated protein</fullName>
    </submittedName>
</protein>
<dbReference type="InterPro" id="IPR029063">
    <property type="entry name" value="SAM-dependent_MTases_sf"/>
</dbReference>
<evidence type="ECO:0000313" key="2">
    <source>
        <dbReference type="EMBL" id="CAB4324789.1"/>
    </source>
</evidence>
<feature type="domain" description="Methyltransferase type 11" evidence="1">
    <location>
        <begin position="66"/>
        <end position="163"/>
    </location>
</feature>
<organism evidence="2">
    <name type="scientific">freshwater metagenome</name>
    <dbReference type="NCBI Taxonomy" id="449393"/>
    <lineage>
        <taxon>unclassified sequences</taxon>
        <taxon>metagenomes</taxon>
        <taxon>ecological metagenomes</taxon>
    </lineage>
</organism>
<name>A0A6J5YM53_9ZZZZ</name>
<dbReference type="GO" id="GO:0008757">
    <property type="term" value="F:S-adenosylmethionine-dependent methyltransferase activity"/>
    <property type="evidence" value="ECO:0007669"/>
    <property type="project" value="InterPro"/>
</dbReference>
<dbReference type="CDD" id="cd02440">
    <property type="entry name" value="AdoMet_MTases"/>
    <property type="match status" value="1"/>
</dbReference>